<reference evidence="2" key="1">
    <citation type="submission" date="2013-10" db="EMBL/GenBank/DDBJ databases">
        <title>Genomic analysis of the causative agents of coccidiosis in chickens.</title>
        <authorList>
            <person name="Reid A.J."/>
            <person name="Blake D."/>
            <person name="Billington K."/>
            <person name="Browne H."/>
            <person name="Dunn M."/>
            <person name="Hung S."/>
            <person name="Kawahara F."/>
            <person name="Miranda-Saavedra D."/>
            <person name="Mourier T."/>
            <person name="Nagra H."/>
            <person name="Otto T.D."/>
            <person name="Rawlings N."/>
            <person name="Sanchez A."/>
            <person name="Sanders M."/>
            <person name="Subramaniam C."/>
            <person name="Tay Y."/>
            <person name="Dear P."/>
            <person name="Doerig C."/>
            <person name="Gruber A."/>
            <person name="Parkinson J."/>
            <person name="Shirley M."/>
            <person name="Wan K.L."/>
            <person name="Berriman M."/>
            <person name="Tomley F."/>
            <person name="Pain A."/>
        </authorList>
    </citation>
    <scope>NUCLEOTIDE SEQUENCE [LARGE SCALE GENOMIC DNA]</scope>
    <source>
        <strain evidence="2">Houghton</strain>
    </source>
</reference>
<dbReference type="AlphaFoldDB" id="U6MMV9"/>
<dbReference type="OrthoDB" id="348070at2759"/>
<dbReference type="GeneID" id="25473425"/>
<evidence type="ECO:0000256" key="1">
    <source>
        <dbReference type="SAM" id="MobiDB-lite"/>
    </source>
</evidence>
<proteinExistence type="predicted"/>
<sequence length="276" mass="29091">MVHPVESVNLPIPVIEPVVDTTSSSLQEKAKRPTESSEIDGEWRIARSPFLSRFLGLPTVAQVLQQMPKLQQQQQQQQHRIRVAPDMQQFPLLRSQAESFLLDLDRERSAMARAALLRSCFPRDPPPRGPLNGGPSVGGPCAGGPSIGGPSVEAGGPSVGGPPVGGPPAGGPPEGPPGAPGGSASEKEWGLRSRWRPDLLLGGTPGGPGGPLLLQSEASRSYGGAPLLQQHLPPLYWPAPRAFTAAAGGPPRRRGPLNTALTRSRIHKDLDRLAGE</sequence>
<accession>U6MMV9</accession>
<evidence type="ECO:0000313" key="3">
    <source>
        <dbReference type="Proteomes" id="UP000030754"/>
    </source>
</evidence>
<dbReference type="Proteomes" id="UP000030754">
    <property type="component" value="Unassembled WGS sequence"/>
</dbReference>
<feature type="compositionally biased region" description="Gly residues" evidence="1">
    <location>
        <begin position="131"/>
        <end position="147"/>
    </location>
</feature>
<gene>
    <name evidence="2" type="ORF">ENH_00032610</name>
</gene>
<feature type="region of interest" description="Disordered" evidence="1">
    <location>
        <begin position="120"/>
        <end position="217"/>
    </location>
</feature>
<feature type="region of interest" description="Disordered" evidence="1">
    <location>
        <begin position="245"/>
        <end position="276"/>
    </location>
</feature>
<feature type="compositionally biased region" description="Pro residues" evidence="1">
    <location>
        <begin position="164"/>
        <end position="179"/>
    </location>
</feature>
<name>U6MMV9_9EIME</name>
<feature type="compositionally biased region" description="Basic and acidic residues" evidence="1">
    <location>
        <begin position="267"/>
        <end position="276"/>
    </location>
</feature>
<evidence type="ECO:0000313" key="2">
    <source>
        <dbReference type="EMBL" id="CDJ62995.1"/>
    </source>
</evidence>
<dbReference type="VEuPathDB" id="ToxoDB:ENH_00032610"/>
<dbReference type="RefSeq" id="XP_013440357.1">
    <property type="nucleotide sequence ID" value="XM_013584903.1"/>
</dbReference>
<organism evidence="2 3">
    <name type="scientific">Eimeria necatrix</name>
    <dbReference type="NCBI Taxonomy" id="51315"/>
    <lineage>
        <taxon>Eukaryota</taxon>
        <taxon>Sar</taxon>
        <taxon>Alveolata</taxon>
        <taxon>Apicomplexa</taxon>
        <taxon>Conoidasida</taxon>
        <taxon>Coccidia</taxon>
        <taxon>Eucoccidiorida</taxon>
        <taxon>Eimeriorina</taxon>
        <taxon>Eimeriidae</taxon>
        <taxon>Eimeria</taxon>
    </lineage>
</organism>
<protein>
    <submittedName>
        <fullName evidence="2">Uncharacterized protein</fullName>
    </submittedName>
</protein>
<dbReference type="EMBL" id="HG722675">
    <property type="protein sequence ID" value="CDJ62995.1"/>
    <property type="molecule type" value="Genomic_DNA"/>
</dbReference>
<keyword evidence="3" id="KW-1185">Reference proteome</keyword>
<reference evidence="2" key="2">
    <citation type="submission" date="2013-10" db="EMBL/GenBank/DDBJ databases">
        <authorList>
            <person name="Aslett M."/>
        </authorList>
    </citation>
    <scope>NUCLEOTIDE SEQUENCE [LARGE SCALE GENOMIC DNA]</scope>
    <source>
        <strain evidence="2">Houghton</strain>
    </source>
</reference>
<feature type="compositionally biased region" description="Basic and acidic residues" evidence="1">
    <location>
        <begin position="185"/>
        <end position="197"/>
    </location>
</feature>